<name>A0A1M6GI96_9FIRM</name>
<dbReference type="OrthoDB" id="2703555at2"/>
<keyword evidence="1" id="KW-1133">Transmembrane helix</keyword>
<dbReference type="AlphaFoldDB" id="A0A1M6GI96"/>
<keyword evidence="1" id="KW-0472">Membrane</keyword>
<keyword evidence="4" id="KW-1185">Reference proteome</keyword>
<feature type="domain" description="TadE-like" evidence="2">
    <location>
        <begin position="10"/>
        <end position="51"/>
    </location>
</feature>
<accession>A0A1M6GI96</accession>
<organism evidence="3 4">
    <name type="scientific">Thermoclostridium caenicola</name>
    <dbReference type="NCBI Taxonomy" id="659425"/>
    <lineage>
        <taxon>Bacteria</taxon>
        <taxon>Bacillati</taxon>
        <taxon>Bacillota</taxon>
        <taxon>Clostridia</taxon>
        <taxon>Eubacteriales</taxon>
        <taxon>Oscillospiraceae</taxon>
        <taxon>Thermoclostridium</taxon>
    </lineage>
</organism>
<reference evidence="3 4" key="1">
    <citation type="submission" date="2016-11" db="EMBL/GenBank/DDBJ databases">
        <authorList>
            <person name="Varghese N."/>
            <person name="Submissions S."/>
        </authorList>
    </citation>
    <scope>NUCLEOTIDE SEQUENCE [LARGE SCALE GENOMIC DNA]</scope>
    <source>
        <strain evidence="3 4">DSM 19027</strain>
    </source>
</reference>
<evidence type="ECO:0000313" key="4">
    <source>
        <dbReference type="Proteomes" id="UP000324781"/>
    </source>
</evidence>
<proteinExistence type="predicted"/>
<keyword evidence="1" id="KW-0812">Transmembrane</keyword>
<evidence type="ECO:0000313" key="3">
    <source>
        <dbReference type="EMBL" id="SHJ09687.1"/>
    </source>
</evidence>
<protein>
    <submittedName>
        <fullName evidence="3">TadE-like protein</fullName>
    </submittedName>
</protein>
<sequence>MFKTDRKRSGSATVEYILILPLAMACVVAVIMIFMALYQKSAIQGLADTTAEGLSMVWKHNPVKAEELTTGAYSRESYDNRQLYWQILPVGSGRKAATAQEWAKKQLDTMGILKKAEDARAQAIVNYHHGFPSGRIEVSLSARYIMPGAAALRFIGLGDRLMVKGSAEYPIYDQKEMIHVTDYIVQKVMDSGIGELLKKLASPLKKVLKMLE</sequence>
<evidence type="ECO:0000256" key="1">
    <source>
        <dbReference type="SAM" id="Phobius"/>
    </source>
</evidence>
<evidence type="ECO:0000259" key="2">
    <source>
        <dbReference type="Pfam" id="PF07811"/>
    </source>
</evidence>
<dbReference type="RefSeq" id="WP_149678756.1">
    <property type="nucleotide sequence ID" value="NZ_DAONMB010000002.1"/>
</dbReference>
<dbReference type="EMBL" id="FQZP01000024">
    <property type="protein sequence ID" value="SHJ09687.1"/>
    <property type="molecule type" value="Genomic_DNA"/>
</dbReference>
<dbReference type="PROSITE" id="PS51257">
    <property type="entry name" value="PROKAR_LIPOPROTEIN"/>
    <property type="match status" value="1"/>
</dbReference>
<dbReference type="Pfam" id="PF07811">
    <property type="entry name" value="TadE"/>
    <property type="match status" value="1"/>
</dbReference>
<gene>
    <name evidence="3" type="ORF">SAMN05444373_102420</name>
</gene>
<feature type="transmembrane region" description="Helical" evidence="1">
    <location>
        <begin position="12"/>
        <end position="38"/>
    </location>
</feature>
<dbReference type="Proteomes" id="UP000324781">
    <property type="component" value="Unassembled WGS sequence"/>
</dbReference>
<dbReference type="InterPro" id="IPR012495">
    <property type="entry name" value="TadE-like_dom"/>
</dbReference>